<dbReference type="SUPFAM" id="SSF141066">
    <property type="entry name" value="ICP-like"/>
    <property type="match status" value="1"/>
</dbReference>
<dbReference type="PANTHER" id="PTHR36530">
    <property type="entry name" value="INHIBITOR OF CYSTEINE PEPTIDASE"/>
    <property type="match status" value="1"/>
</dbReference>
<keyword evidence="3" id="KW-0732">Signal</keyword>
<dbReference type="OrthoDB" id="161213at2"/>
<feature type="chain" id="PRO_5007820142" description="Proteinase inhibitor I42 chagasin domain-containing protein" evidence="3">
    <location>
        <begin position="28"/>
        <end position="137"/>
    </location>
</feature>
<proteinExistence type="predicted"/>
<dbReference type="InterPro" id="IPR018990">
    <property type="entry name" value="Prot_inh_I42_chagasin"/>
</dbReference>
<protein>
    <recommendedName>
        <fullName evidence="4">Proteinase inhibitor I42 chagasin domain-containing protein</fullName>
    </recommendedName>
</protein>
<dbReference type="InterPro" id="IPR052781">
    <property type="entry name" value="Cys_protease_inhibitor_I42"/>
</dbReference>
<dbReference type="Gene3D" id="2.60.40.2020">
    <property type="match status" value="1"/>
</dbReference>
<organism evidence="5 6">
    <name type="scientific">Candidatus Promineifilum breve</name>
    <dbReference type="NCBI Taxonomy" id="1806508"/>
    <lineage>
        <taxon>Bacteria</taxon>
        <taxon>Bacillati</taxon>
        <taxon>Chloroflexota</taxon>
        <taxon>Ardenticatenia</taxon>
        <taxon>Candidatus Promineifilales</taxon>
        <taxon>Candidatus Promineifilaceae</taxon>
        <taxon>Candidatus Promineifilum</taxon>
    </lineage>
</organism>
<feature type="domain" description="Proteinase inhibitor I42 chagasin" evidence="4">
    <location>
        <begin position="46"/>
        <end position="133"/>
    </location>
</feature>
<dbReference type="Pfam" id="PF09394">
    <property type="entry name" value="Inhibitor_I42"/>
    <property type="match status" value="1"/>
</dbReference>
<name>A0A160T9V6_9CHLR</name>
<dbReference type="RefSeq" id="WP_095045206.1">
    <property type="nucleotide sequence ID" value="NZ_LN890656.1"/>
</dbReference>
<feature type="signal peptide" evidence="3">
    <location>
        <begin position="1"/>
        <end position="27"/>
    </location>
</feature>
<evidence type="ECO:0000313" key="5">
    <source>
        <dbReference type="EMBL" id="CUS05850.1"/>
    </source>
</evidence>
<evidence type="ECO:0000256" key="1">
    <source>
        <dbReference type="ARBA" id="ARBA00022690"/>
    </source>
</evidence>
<evidence type="ECO:0000256" key="2">
    <source>
        <dbReference type="ARBA" id="ARBA00022704"/>
    </source>
</evidence>
<dbReference type="AlphaFoldDB" id="A0A160T9V6"/>
<dbReference type="EMBL" id="LN890656">
    <property type="protein sequence ID" value="CUS05850.1"/>
    <property type="molecule type" value="Genomic_DNA"/>
</dbReference>
<dbReference type="GO" id="GO:0004869">
    <property type="term" value="F:cysteine-type endopeptidase inhibitor activity"/>
    <property type="evidence" value="ECO:0007669"/>
    <property type="project" value="UniProtKB-KW"/>
</dbReference>
<sequence>MPNYRNCLRLFFLATLLILPAACGGDAQPENVYIADAADDGQTVTMAVGDALQVMLAENPTTGYVWAIVTNDDAVLRLSDEPAYEAESDALGAGGTRTFLFNAVGAGTSVLRLVNARQQATAVEPAATFEITVQVSD</sequence>
<dbReference type="InterPro" id="IPR036331">
    <property type="entry name" value="Chagasin-like_sf"/>
</dbReference>
<dbReference type="PANTHER" id="PTHR36530:SF1">
    <property type="entry name" value="AMOEBIASIN-1"/>
    <property type="match status" value="1"/>
</dbReference>
<accession>A0A160T9V6</accession>
<keyword evidence="1" id="KW-0646">Protease inhibitor</keyword>
<keyword evidence="6" id="KW-1185">Reference proteome</keyword>
<evidence type="ECO:0000313" key="6">
    <source>
        <dbReference type="Proteomes" id="UP000215027"/>
    </source>
</evidence>
<dbReference type="KEGG" id="pbf:CFX0092_B0316"/>
<evidence type="ECO:0000256" key="3">
    <source>
        <dbReference type="SAM" id="SignalP"/>
    </source>
</evidence>
<reference evidence="5" key="1">
    <citation type="submission" date="2016-01" db="EMBL/GenBank/DDBJ databases">
        <authorList>
            <person name="Mcilroy J.S."/>
            <person name="Karst M S."/>
            <person name="Albertsen M."/>
        </authorList>
    </citation>
    <scope>NUCLEOTIDE SEQUENCE</scope>
    <source>
        <strain evidence="5">Cfx-K</strain>
    </source>
</reference>
<dbReference type="Proteomes" id="UP000215027">
    <property type="component" value="Chromosome II"/>
</dbReference>
<gene>
    <name evidence="5" type="ORF">CFX0092_B0316</name>
</gene>
<keyword evidence="2" id="KW-0789">Thiol protease inhibitor</keyword>
<evidence type="ECO:0000259" key="4">
    <source>
        <dbReference type="Pfam" id="PF09394"/>
    </source>
</evidence>